<proteinExistence type="predicted"/>
<evidence type="ECO:0000313" key="3">
    <source>
        <dbReference type="Proteomes" id="UP001432322"/>
    </source>
</evidence>
<sequence length="78" mass="8807">RLPSLHRADQGYFKPRECPRPRLRFEPRTPNGSTAGYHTTTLLKLSRNRASFSCGSETKDPACKWCSAHAIRTRSSST</sequence>
<feature type="compositionally biased region" description="Basic and acidic residues" evidence="1">
    <location>
        <begin position="1"/>
        <end position="27"/>
    </location>
</feature>
<evidence type="ECO:0000256" key="1">
    <source>
        <dbReference type="SAM" id="MobiDB-lite"/>
    </source>
</evidence>
<dbReference type="EMBL" id="BTSY01000003">
    <property type="protein sequence ID" value="GMT20435.1"/>
    <property type="molecule type" value="Genomic_DNA"/>
</dbReference>
<dbReference type="Proteomes" id="UP001432322">
    <property type="component" value="Unassembled WGS sequence"/>
</dbReference>
<keyword evidence="3" id="KW-1185">Reference proteome</keyword>
<organism evidence="2 3">
    <name type="scientific">Pristionchus fissidentatus</name>
    <dbReference type="NCBI Taxonomy" id="1538716"/>
    <lineage>
        <taxon>Eukaryota</taxon>
        <taxon>Metazoa</taxon>
        <taxon>Ecdysozoa</taxon>
        <taxon>Nematoda</taxon>
        <taxon>Chromadorea</taxon>
        <taxon>Rhabditida</taxon>
        <taxon>Rhabditina</taxon>
        <taxon>Diplogasteromorpha</taxon>
        <taxon>Diplogasteroidea</taxon>
        <taxon>Neodiplogasteridae</taxon>
        <taxon>Pristionchus</taxon>
    </lineage>
</organism>
<reference evidence="2" key="1">
    <citation type="submission" date="2023-10" db="EMBL/GenBank/DDBJ databases">
        <title>Genome assembly of Pristionchus species.</title>
        <authorList>
            <person name="Yoshida K."/>
            <person name="Sommer R.J."/>
        </authorList>
    </citation>
    <scope>NUCLEOTIDE SEQUENCE</scope>
    <source>
        <strain evidence="2">RS5133</strain>
    </source>
</reference>
<accession>A0AAV5VLE0</accession>
<comment type="caution">
    <text evidence="2">The sequence shown here is derived from an EMBL/GenBank/DDBJ whole genome shotgun (WGS) entry which is preliminary data.</text>
</comment>
<evidence type="ECO:0000313" key="2">
    <source>
        <dbReference type="EMBL" id="GMT20435.1"/>
    </source>
</evidence>
<dbReference type="AlphaFoldDB" id="A0AAV5VLE0"/>
<protein>
    <submittedName>
        <fullName evidence="2">Uncharacterized protein</fullName>
    </submittedName>
</protein>
<name>A0AAV5VLE0_9BILA</name>
<gene>
    <name evidence="2" type="ORF">PFISCL1PPCAC_11732</name>
</gene>
<feature type="non-terminal residue" evidence="2">
    <location>
        <position position="1"/>
    </location>
</feature>
<feature type="region of interest" description="Disordered" evidence="1">
    <location>
        <begin position="1"/>
        <end position="37"/>
    </location>
</feature>